<name>A0A1V4HYU4_NITVU</name>
<reference evidence="1 2" key="1">
    <citation type="submission" date="2017-02" db="EMBL/GenBank/DDBJ databases">
        <title>Genome sequence of the nitrite-oxidizing bacterium Nitrobacter vulgaris strain Ab1.</title>
        <authorList>
            <person name="Mellbye B.L."/>
            <person name="Davis E.W."/>
            <person name="Spieck E."/>
            <person name="Chang J.H."/>
            <person name="Bottomley P.J."/>
            <person name="Sayavedra-Soto L.A."/>
        </authorList>
    </citation>
    <scope>NUCLEOTIDE SEQUENCE [LARGE SCALE GENOMIC DNA]</scope>
    <source>
        <strain evidence="1 2">Ab1</strain>
    </source>
</reference>
<dbReference type="STRING" id="29421.B2M20_10935"/>
<organism evidence="1 2">
    <name type="scientific">Nitrobacter vulgaris</name>
    <dbReference type="NCBI Taxonomy" id="29421"/>
    <lineage>
        <taxon>Bacteria</taxon>
        <taxon>Pseudomonadati</taxon>
        <taxon>Pseudomonadota</taxon>
        <taxon>Alphaproteobacteria</taxon>
        <taxon>Hyphomicrobiales</taxon>
        <taxon>Nitrobacteraceae</taxon>
        <taxon>Nitrobacter</taxon>
    </lineage>
</organism>
<dbReference type="AlphaFoldDB" id="A0A1V4HYU4"/>
<protein>
    <submittedName>
        <fullName evidence="1">Uncharacterized protein</fullName>
    </submittedName>
</protein>
<gene>
    <name evidence="1" type="ORF">B2M20_10935</name>
</gene>
<comment type="caution">
    <text evidence="1">The sequence shown here is derived from an EMBL/GenBank/DDBJ whole genome shotgun (WGS) entry which is preliminary data.</text>
</comment>
<dbReference type="Proteomes" id="UP000189940">
    <property type="component" value="Unassembled WGS sequence"/>
</dbReference>
<accession>A0A1V4HYU4</accession>
<sequence length="107" mass="12375">MFLFNEARYQRVERGKGALGTMEQRLTERLTENRNRSRVQPYLPVTLAASSIRLPEVRLPSRLDDSHGRPELDRRQRFEATEITGTEMLLRIGAGLQRSAFRKPPPI</sequence>
<proteinExistence type="predicted"/>
<evidence type="ECO:0000313" key="2">
    <source>
        <dbReference type="Proteomes" id="UP000189940"/>
    </source>
</evidence>
<keyword evidence="2" id="KW-1185">Reference proteome</keyword>
<evidence type="ECO:0000313" key="1">
    <source>
        <dbReference type="EMBL" id="OPH82730.1"/>
    </source>
</evidence>
<dbReference type="EMBL" id="MWPQ01000041">
    <property type="protein sequence ID" value="OPH82730.1"/>
    <property type="molecule type" value="Genomic_DNA"/>
</dbReference>